<dbReference type="AlphaFoldDB" id="A0A8D8MXU8"/>
<feature type="signal peptide" evidence="1">
    <location>
        <begin position="1"/>
        <end position="18"/>
    </location>
</feature>
<sequence length="127" mass="14692">MGRRRRRARCWVATRDPRLRLLPLLRCIGTCTSTSTTTITTLRTTRTSPEGWTVVGEEEAVRRRPRTPRRPEIDAWSWSCWTSVCVRARGLTGYCALEVGFEGGQIKSSKRMIFVELYLFLCKIFSF</sequence>
<organism evidence="2">
    <name type="scientific">Culex pipiens</name>
    <name type="common">House mosquito</name>
    <dbReference type="NCBI Taxonomy" id="7175"/>
    <lineage>
        <taxon>Eukaryota</taxon>
        <taxon>Metazoa</taxon>
        <taxon>Ecdysozoa</taxon>
        <taxon>Arthropoda</taxon>
        <taxon>Hexapoda</taxon>
        <taxon>Insecta</taxon>
        <taxon>Pterygota</taxon>
        <taxon>Neoptera</taxon>
        <taxon>Endopterygota</taxon>
        <taxon>Diptera</taxon>
        <taxon>Nematocera</taxon>
        <taxon>Culicoidea</taxon>
        <taxon>Culicidae</taxon>
        <taxon>Culicinae</taxon>
        <taxon>Culicini</taxon>
        <taxon>Culex</taxon>
        <taxon>Culex</taxon>
    </lineage>
</organism>
<evidence type="ECO:0000313" key="2">
    <source>
        <dbReference type="EMBL" id="CAG6544897.1"/>
    </source>
</evidence>
<accession>A0A8D8MXU8</accession>
<feature type="chain" id="PRO_5036428434" evidence="1">
    <location>
        <begin position="19"/>
        <end position="127"/>
    </location>
</feature>
<dbReference type="EMBL" id="HBUE01091669">
    <property type="protein sequence ID" value="CAG6481880.1"/>
    <property type="molecule type" value="Transcribed_RNA"/>
</dbReference>
<keyword evidence="1" id="KW-0732">Signal</keyword>
<name>A0A8D8MXU8_CULPI</name>
<evidence type="ECO:0000256" key="1">
    <source>
        <dbReference type="SAM" id="SignalP"/>
    </source>
</evidence>
<dbReference type="EMBL" id="HBUE01231023">
    <property type="protein sequence ID" value="CAG6544897.1"/>
    <property type="molecule type" value="Transcribed_RNA"/>
</dbReference>
<reference evidence="2" key="1">
    <citation type="submission" date="2021-05" db="EMBL/GenBank/DDBJ databases">
        <authorList>
            <person name="Alioto T."/>
            <person name="Alioto T."/>
            <person name="Gomez Garrido J."/>
        </authorList>
    </citation>
    <scope>NUCLEOTIDE SEQUENCE</scope>
</reference>
<dbReference type="EMBL" id="HBUE01337824">
    <property type="protein sequence ID" value="CAG6597035.1"/>
    <property type="molecule type" value="Transcribed_RNA"/>
</dbReference>
<protein>
    <submittedName>
        <fullName evidence="2">(northern house mosquito) hypothetical protein</fullName>
    </submittedName>
</protein>
<proteinExistence type="predicted"/>